<keyword evidence="4" id="KW-1003">Cell membrane</keyword>
<evidence type="ECO:0000256" key="11">
    <source>
        <dbReference type="ARBA" id="ARBA00022989"/>
    </source>
</evidence>
<dbReference type="GO" id="GO:0071972">
    <property type="term" value="F:peptidoglycan L,D-transpeptidase activity"/>
    <property type="evidence" value="ECO:0007669"/>
    <property type="project" value="TreeGrafter"/>
</dbReference>
<keyword evidence="11 14" id="KW-1133">Transmembrane helix</keyword>
<evidence type="ECO:0000256" key="6">
    <source>
        <dbReference type="ARBA" id="ARBA00022670"/>
    </source>
</evidence>
<dbReference type="PANTHER" id="PTHR30627:SF2">
    <property type="entry name" value="PEPTIDOGLYCAN D,D-TRANSPEPTIDASE MRDA"/>
    <property type="match status" value="1"/>
</dbReference>
<comment type="subcellular location">
    <subcellularLocation>
        <location evidence="2">Cell membrane</location>
    </subcellularLocation>
    <subcellularLocation>
        <location evidence="1">Membrane</location>
        <topology evidence="1">Single-pass membrane protein</topology>
    </subcellularLocation>
</comment>
<evidence type="ECO:0000256" key="7">
    <source>
        <dbReference type="ARBA" id="ARBA00022692"/>
    </source>
</evidence>
<dbReference type="Proteomes" id="UP000757890">
    <property type="component" value="Unassembled WGS sequence"/>
</dbReference>
<name>A0A930FNR0_9FIRM</name>
<keyword evidence="6" id="KW-0645">Protease</keyword>
<dbReference type="GO" id="GO:0009002">
    <property type="term" value="F:serine-type D-Ala-D-Ala carboxypeptidase activity"/>
    <property type="evidence" value="ECO:0007669"/>
    <property type="project" value="UniProtKB-EC"/>
</dbReference>
<evidence type="ECO:0000256" key="10">
    <source>
        <dbReference type="ARBA" id="ARBA00022984"/>
    </source>
</evidence>
<dbReference type="InterPro" id="IPR017790">
    <property type="entry name" value="Penicillin-binding_protein_2"/>
</dbReference>
<evidence type="ECO:0000259" key="16">
    <source>
        <dbReference type="Pfam" id="PF03717"/>
    </source>
</evidence>
<dbReference type="GO" id="GO:0006508">
    <property type="term" value="P:proteolysis"/>
    <property type="evidence" value="ECO:0007669"/>
    <property type="project" value="UniProtKB-KW"/>
</dbReference>
<dbReference type="GO" id="GO:0009252">
    <property type="term" value="P:peptidoglycan biosynthetic process"/>
    <property type="evidence" value="ECO:0007669"/>
    <property type="project" value="UniProtKB-KW"/>
</dbReference>
<gene>
    <name evidence="17" type="primary">mrdA</name>
    <name evidence="17" type="ORF">HXL70_01425</name>
</gene>
<dbReference type="SUPFAM" id="SSF56601">
    <property type="entry name" value="beta-lactamase/transpeptidase-like"/>
    <property type="match status" value="1"/>
</dbReference>
<accession>A0A930FNR0</accession>
<dbReference type="SUPFAM" id="SSF56519">
    <property type="entry name" value="Penicillin binding protein dimerisation domain"/>
    <property type="match status" value="1"/>
</dbReference>
<reference evidence="17" key="1">
    <citation type="submission" date="2020-04" db="EMBL/GenBank/DDBJ databases">
        <title>Deep metagenomics examines the oral microbiome during advanced dental caries in children, revealing novel taxa and co-occurrences with host molecules.</title>
        <authorList>
            <person name="Baker J.L."/>
            <person name="Morton J.T."/>
            <person name="Dinis M."/>
            <person name="Alvarez R."/>
            <person name="Tran N.C."/>
            <person name="Knight R."/>
            <person name="Edlund A."/>
        </authorList>
    </citation>
    <scope>NUCLEOTIDE SEQUENCE</scope>
    <source>
        <strain evidence="17">JCVI_32_bin.14</strain>
    </source>
</reference>
<dbReference type="GO" id="GO:0008658">
    <property type="term" value="F:penicillin binding"/>
    <property type="evidence" value="ECO:0007669"/>
    <property type="project" value="InterPro"/>
</dbReference>
<evidence type="ECO:0000256" key="5">
    <source>
        <dbReference type="ARBA" id="ARBA00022519"/>
    </source>
</evidence>
<dbReference type="Gene3D" id="3.40.710.10">
    <property type="entry name" value="DD-peptidase/beta-lactamase superfamily"/>
    <property type="match status" value="1"/>
</dbReference>
<feature type="domain" description="Penicillin-binding protein transpeptidase" evidence="15">
    <location>
        <begin position="279"/>
        <end position="597"/>
    </location>
</feature>
<dbReference type="GO" id="GO:0005886">
    <property type="term" value="C:plasma membrane"/>
    <property type="evidence" value="ECO:0007669"/>
    <property type="project" value="UniProtKB-SubCell"/>
</dbReference>
<dbReference type="Pfam" id="PF03717">
    <property type="entry name" value="PBP_dimer"/>
    <property type="match status" value="1"/>
</dbReference>
<dbReference type="EC" id="3.4.16.4" evidence="17"/>
<dbReference type="EMBL" id="JABZMK010000002">
    <property type="protein sequence ID" value="MBF1128701.1"/>
    <property type="molecule type" value="Genomic_DNA"/>
</dbReference>
<evidence type="ECO:0000256" key="2">
    <source>
        <dbReference type="ARBA" id="ARBA00004236"/>
    </source>
</evidence>
<dbReference type="InterPro" id="IPR005311">
    <property type="entry name" value="PBP_dimer"/>
</dbReference>
<evidence type="ECO:0000313" key="18">
    <source>
        <dbReference type="Proteomes" id="UP000757890"/>
    </source>
</evidence>
<evidence type="ECO:0000259" key="15">
    <source>
        <dbReference type="Pfam" id="PF00905"/>
    </source>
</evidence>
<keyword evidence="7 14" id="KW-0812">Transmembrane</keyword>
<protein>
    <submittedName>
        <fullName evidence="17">Penicillin-binding protein 2</fullName>
        <ecNumber evidence="17">3.4.16.4</ecNumber>
    </submittedName>
</protein>
<dbReference type="InterPro" id="IPR036138">
    <property type="entry name" value="PBP_dimer_sf"/>
</dbReference>
<dbReference type="Pfam" id="PF00905">
    <property type="entry name" value="Transpeptidase"/>
    <property type="match status" value="1"/>
</dbReference>
<evidence type="ECO:0000256" key="1">
    <source>
        <dbReference type="ARBA" id="ARBA00004167"/>
    </source>
</evidence>
<keyword evidence="13" id="KW-0961">Cell wall biogenesis/degradation</keyword>
<keyword evidence="5" id="KW-0997">Cell inner membrane</keyword>
<evidence type="ECO:0000256" key="14">
    <source>
        <dbReference type="SAM" id="Phobius"/>
    </source>
</evidence>
<feature type="domain" description="Penicillin-binding protein dimerisation" evidence="16">
    <location>
        <begin position="64"/>
        <end position="232"/>
    </location>
</feature>
<dbReference type="PANTHER" id="PTHR30627">
    <property type="entry name" value="PEPTIDOGLYCAN D,D-TRANSPEPTIDASE"/>
    <property type="match status" value="1"/>
</dbReference>
<evidence type="ECO:0000256" key="4">
    <source>
        <dbReference type="ARBA" id="ARBA00022475"/>
    </source>
</evidence>
<dbReference type="InterPro" id="IPR050515">
    <property type="entry name" value="Beta-lactam/transpept"/>
</dbReference>
<evidence type="ECO:0000256" key="12">
    <source>
        <dbReference type="ARBA" id="ARBA00023136"/>
    </source>
</evidence>
<comment type="caution">
    <text evidence="17">The sequence shown here is derived from an EMBL/GenBank/DDBJ whole genome shotgun (WGS) entry which is preliminary data.</text>
</comment>
<evidence type="ECO:0000256" key="3">
    <source>
        <dbReference type="ARBA" id="ARBA00007171"/>
    </source>
</evidence>
<dbReference type="InterPro" id="IPR012338">
    <property type="entry name" value="Beta-lactam/transpept-like"/>
</dbReference>
<keyword evidence="9" id="KW-0133">Cell shape</keyword>
<evidence type="ECO:0000256" key="9">
    <source>
        <dbReference type="ARBA" id="ARBA00022960"/>
    </source>
</evidence>
<organism evidence="17 18">
    <name type="scientific">Dialister invisus</name>
    <dbReference type="NCBI Taxonomy" id="218538"/>
    <lineage>
        <taxon>Bacteria</taxon>
        <taxon>Bacillati</taxon>
        <taxon>Bacillota</taxon>
        <taxon>Negativicutes</taxon>
        <taxon>Veillonellales</taxon>
        <taxon>Veillonellaceae</taxon>
        <taxon>Dialister</taxon>
    </lineage>
</organism>
<proteinExistence type="inferred from homology"/>
<evidence type="ECO:0000313" key="17">
    <source>
        <dbReference type="EMBL" id="MBF1128701.1"/>
    </source>
</evidence>
<comment type="similarity">
    <text evidence="3">Belongs to the transpeptidase family.</text>
</comment>
<dbReference type="InterPro" id="IPR001460">
    <property type="entry name" value="PCN-bd_Tpept"/>
</dbReference>
<dbReference type="GO" id="GO:0008360">
    <property type="term" value="P:regulation of cell shape"/>
    <property type="evidence" value="ECO:0007669"/>
    <property type="project" value="UniProtKB-KW"/>
</dbReference>
<dbReference type="Gene3D" id="3.90.1310.10">
    <property type="entry name" value="Penicillin-binding protein 2a (Domain 2)"/>
    <property type="match status" value="1"/>
</dbReference>
<keyword evidence="17" id="KW-0121">Carboxypeptidase</keyword>
<dbReference type="NCBIfam" id="TIGR03423">
    <property type="entry name" value="pbp2_mrdA"/>
    <property type="match status" value="1"/>
</dbReference>
<dbReference type="AlphaFoldDB" id="A0A930FNR0"/>
<evidence type="ECO:0000256" key="13">
    <source>
        <dbReference type="ARBA" id="ARBA00023316"/>
    </source>
</evidence>
<feature type="transmembrane region" description="Helical" evidence="14">
    <location>
        <begin position="21"/>
        <end position="41"/>
    </location>
</feature>
<keyword evidence="12 14" id="KW-0472">Membrane</keyword>
<sequence length="621" mass="68284">MKRRVPGILENLLKNKEETRYANLAYVSIVLLTILSFRLFFMQIIEGSYYKQEADGNRIRTLPIIASRGVMYDRNGILMVGSRASYGITMPVDRKKNSLPEIELRNLADLLKTSPAMLQKKIEDNKAIFGAIYLAKDVSLDVATEIEEKKNDYPDIEVEVQPVRVYPFGNAGAQMLGYVGEAGPEDVDKNGRPYASSTLIGRAGLEWQYNQYLEGTNGSKVIEVNAAGQPVNYTGGAAAISGNNIRLTVDSALQRAAENAVEAQVNILHGMGIFPTGASVVAVDPNSGAILAMVSWPSFDPNQFSRGISSEEWDKIINNKNHPLQNRNISSMYPPGSTFKVITGATALEAKMVTPEEKIFDNGRHWLIDKRNSEGEAFGWVDFYDAMAKSDNVYFYEMGRRVGIDRLAAMSRDFGLGQLTGIDLTGEVEGNVASEEYKKKIFGQDWYLGETFDAAIGQSFTLTTPLQMAMVYSALANGGFKYQPYLVSRVDHLDGTPKKIFSPKRIGSLPLSKATMDVVCEALRRVMQKGGTGGNLFENYPISIAGKSGTAETNGLDNGWFIAYGPFEKPEIIIACMFEHAGFGADSAAPVVKKVMDAYFHFGEYAFAKDRSGAVLRKKGN</sequence>
<dbReference type="GO" id="GO:0071555">
    <property type="term" value="P:cell wall organization"/>
    <property type="evidence" value="ECO:0007669"/>
    <property type="project" value="UniProtKB-KW"/>
</dbReference>
<keyword evidence="8 17" id="KW-0378">Hydrolase</keyword>
<keyword evidence="10" id="KW-0573">Peptidoglycan synthesis</keyword>
<evidence type="ECO:0000256" key="8">
    <source>
        <dbReference type="ARBA" id="ARBA00022801"/>
    </source>
</evidence>